<evidence type="ECO:0000259" key="6">
    <source>
        <dbReference type="PROSITE" id="PS50112"/>
    </source>
</evidence>
<reference evidence="8 9" key="1">
    <citation type="submission" date="2020-05" db="EMBL/GenBank/DDBJ databases">
        <title>Complete genome sequencing of Campylobacter and Arcobacter type strains.</title>
        <authorList>
            <person name="Miller W.G."/>
            <person name="Yee E."/>
        </authorList>
    </citation>
    <scope>NUCLEOTIDE SEQUENCE [LARGE SCALE GENOMIC DNA]</scope>
    <source>
        <strain evidence="8 9">LMG 21996</strain>
    </source>
</reference>
<protein>
    <recommendedName>
        <fullName evidence="2">histidine kinase</fullName>
        <ecNumber evidence="2">2.7.13.3</ecNumber>
    </recommendedName>
</protein>
<dbReference type="CDD" id="cd00130">
    <property type="entry name" value="PAS"/>
    <property type="match status" value="2"/>
</dbReference>
<dbReference type="GO" id="GO:0004673">
    <property type="term" value="F:protein histidine kinase activity"/>
    <property type="evidence" value="ECO:0007669"/>
    <property type="project" value="UniProtKB-EC"/>
</dbReference>
<dbReference type="PROSITE" id="PS50113">
    <property type="entry name" value="PAC"/>
    <property type="match status" value="1"/>
</dbReference>
<dbReference type="InterPro" id="IPR005025">
    <property type="entry name" value="FMN_Rdtase-like_dom"/>
</dbReference>
<dbReference type="InterPro" id="IPR035965">
    <property type="entry name" value="PAS-like_dom_sf"/>
</dbReference>
<evidence type="ECO:0000313" key="9">
    <source>
        <dbReference type="Proteomes" id="UP000509513"/>
    </source>
</evidence>
<name>A0A7L5JPT8_9BACT</name>
<keyword evidence="3" id="KW-0597">Phosphoprotein</keyword>
<dbReference type="Gene3D" id="3.40.50.360">
    <property type="match status" value="1"/>
</dbReference>
<keyword evidence="4" id="KW-0808">Transferase</keyword>
<keyword evidence="5 8" id="KW-0418">Kinase</keyword>
<evidence type="ECO:0000256" key="1">
    <source>
        <dbReference type="ARBA" id="ARBA00000085"/>
    </source>
</evidence>
<dbReference type="Pfam" id="PF08447">
    <property type="entry name" value="PAS_3"/>
    <property type="match status" value="1"/>
</dbReference>
<dbReference type="Proteomes" id="UP000509513">
    <property type="component" value="Chromosome"/>
</dbReference>
<dbReference type="Pfam" id="PF03358">
    <property type="entry name" value="FMN_red"/>
    <property type="match status" value="1"/>
</dbReference>
<dbReference type="Gene3D" id="3.30.450.20">
    <property type="entry name" value="PAS domain"/>
    <property type="match status" value="2"/>
</dbReference>
<dbReference type="EC" id="2.7.13.3" evidence="2"/>
<evidence type="ECO:0000259" key="7">
    <source>
        <dbReference type="PROSITE" id="PS50113"/>
    </source>
</evidence>
<dbReference type="InterPro" id="IPR013655">
    <property type="entry name" value="PAS_fold_3"/>
</dbReference>
<evidence type="ECO:0000256" key="2">
    <source>
        <dbReference type="ARBA" id="ARBA00012438"/>
    </source>
</evidence>
<dbReference type="NCBIfam" id="TIGR00229">
    <property type="entry name" value="sensory_box"/>
    <property type="match status" value="1"/>
</dbReference>
<dbReference type="SUPFAM" id="SSF55785">
    <property type="entry name" value="PYP-like sensor domain (PAS domain)"/>
    <property type="match status" value="2"/>
</dbReference>
<dbReference type="Pfam" id="PF13188">
    <property type="entry name" value="PAS_8"/>
    <property type="match status" value="1"/>
</dbReference>
<evidence type="ECO:0000256" key="4">
    <source>
        <dbReference type="ARBA" id="ARBA00022679"/>
    </source>
</evidence>
<dbReference type="InterPro" id="IPR000700">
    <property type="entry name" value="PAS-assoc_C"/>
</dbReference>
<dbReference type="SUPFAM" id="SSF52218">
    <property type="entry name" value="Flavoproteins"/>
    <property type="match status" value="1"/>
</dbReference>
<dbReference type="InterPro" id="IPR000014">
    <property type="entry name" value="PAS"/>
</dbReference>
<evidence type="ECO:0000256" key="5">
    <source>
        <dbReference type="ARBA" id="ARBA00022777"/>
    </source>
</evidence>
<dbReference type="EMBL" id="CP054051">
    <property type="protein sequence ID" value="QKJ27086.1"/>
    <property type="molecule type" value="Genomic_DNA"/>
</dbReference>
<dbReference type="AlphaFoldDB" id="A0A7L5JPT8"/>
<gene>
    <name evidence="8" type="ORF">ACBT_1176</name>
</gene>
<dbReference type="SMART" id="SM00091">
    <property type="entry name" value="PAS"/>
    <property type="match status" value="2"/>
</dbReference>
<dbReference type="GO" id="GO:0016491">
    <property type="term" value="F:oxidoreductase activity"/>
    <property type="evidence" value="ECO:0007669"/>
    <property type="project" value="InterPro"/>
</dbReference>
<dbReference type="InterPro" id="IPR052162">
    <property type="entry name" value="Sensor_kinase/Photoreceptor"/>
</dbReference>
<dbReference type="Gene3D" id="2.10.70.100">
    <property type="match status" value="1"/>
</dbReference>
<evidence type="ECO:0000256" key="3">
    <source>
        <dbReference type="ARBA" id="ARBA00022553"/>
    </source>
</evidence>
<accession>A0A7L5JPT8</accession>
<organism evidence="8 9">
    <name type="scientific">Aliarcobacter cibarius</name>
    <dbReference type="NCBI Taxonomy" id="255507"/>
    <lineage>
        <taxon>Bacteria</taxon>
        <taxon>Pseudomonadati</taxon>
        <taxon>Campylobacterota</taxon>
        <taxon>Epsilonproteobacteria</taxon>
        <taxon>Campylobacterales</taxon>
        <taxon>Arcobacteraceae</taxon>
        <taxon>Aliarcobacter</taxon>
    </lineage>
</organism>
<feature type="domain" description="PAS" evidence="6">
    <location>
        <begin position="134"/>
        <end position="188"/>
    </location>
</feature>
<dbReference type="PANTHER" id="PTHR43304">
    <property type="entry name" value="PHYTOCHROME-LIKE PROTEIN CPH1"/>
    <property type="match status" value="1"/>
</dbReference>
<evidence type="ECO:0000313" key="8">
    <source>
        <dbReference type="EMBL" id="QKJ27086.1"/>
    </source>
</evidence>
<feature type="domain" description="PAC" evidence="7">
    <location>
        <begin position="81"/>
        <end position="133"/>
    </location>
</feature>
<comment type="catalytic activity">
    <reaction evidence="1">
        <text>ATP + protein L-histidine = ADP + protein N-phospho-L-histidine.</text>
        <dbReference type="EC" id="2.7.13.3"/>
    </reaction>
</comment>
<dbReference type="InterPro" id="IPR029039">
    <property type="entry name" value="Flavoprotein-like_sf"/>
</dbReference>
<dbReference type="RefSeq" id="WP_176325390.1">
    <property type="nucleotide sequence ID" value="NZ_CP054051.1"/>
</dbReference>
<sequence>MDRYEYKNQLETLQKLSHIGLWEYDLKTNVLSWTDEVYNIFELDKNIFTPTYDNFLDKVHPEDKQMVREAYLTSIKNQTVYKQIHRLLMNDGRVKWVKDECVTQFDEKGVALYSKGAVQDITELTLAKLKAENEHDKLKAVFDNAPDLLWIKDPKGVYISCNKRFEELYGAKEKDIVNKTDYDFVDKELVSPEYNFSVSPVLVNTIAWVSRIGDDFRKLFDSRAIQLATHSGGNGVDLLNGLRVQFTKLGANVMTKEILTTYQNKCDDVTLENIFVEFINNIKK</sequence>
<dbReference type="KEGG" id="acib:ACBT_1176"/>
<proteinExistence type="predicted"/>
<dbReference type="PANTHER" id="PTHR43304:SF1">
    <property type="entry name" value="PAC DOMAIN-CONTAINING PROTEIN"/>
    <property type="match status" value="1"/>
</dbReference>
<dbReference type="PROSITE" id="PS50112">
    <property type="entry name" value="PAS"/>
    <property type="match status" value="1"/>
</dbReference>